<sequence length="47" mass="5744">MRHLNKQSDMSIFSIFPEKILEKYFQPIRPNRLQVGRSFVRFSERCI</sequence>
<proteinExistence type="predicted"/>
<gene>
    <name evidence="1" type="ORF">LEP1GSC058_2705</name>
</gene>
<comment type="caution">
    <text evidence="1">The sequence shown here is derived from an EMBL/GenBank/DDBJ whole genome shotgun (WGS) entry which is preliminary data.</text>
</comment>
<accession>S3UVJ6</accession>
<dbReference type="STRING" id="1193011.LEP1GSC058_2705"/>
<organism evidence="1 2">
    <name type="scientific">Leptospira fainei serovar Hurstbridge str. BUT 6</name>
    <dbReference type="NCBI Taxonomy" id="1193011"/>
    <lineage>
        <taxon>Bacteria</taxon>
        <taxon>Pseudomonadati</taxon>
        <taxon>Spirochaetota</taxon>
        <taxon>Spirochaetia</taxon>
        <taxon>Leptospirales</taxon>
        <taxon>Leptospiraceae</taxon>
        <taxon>Leptospira</taxon>
    </lineage>
</organism>
<protein>
    <submittedName>
        <fullName evidence="1">Uncharacterized protein</fullName>
    </submittedName>
</protein>
<reference evidence="1" key="1">
    <citation type="submission" date="2013-04" db="EMBL/GenBank/DDBJ databases">
        <authorList>
            <person name="Harkins D.M."/>
            <person name="Durkin A.S."/>
            <person name="Selengut J.D."/>
            <person name="Sanka R."/>
            <person name="DePew J."/>
            <person name="Purushe J."/>
            <person name="Ahmed A."/>
            <person name="van der Linden H."/>
            <person name="Goris M.G.A."/>
            <person name="Hartskeerl R.A."/>
            <person name="Vinetz J.M."/>
            <person name="Sutton G.G."/>
            <person name="Nelson W.C."/>
            <person name="Fouts D.E."/>
        </authorList>
    </citation>
    <scope>NUCLEOTIDE SEQUENCE [LARGE SCALE GENOMIC DNA]</scope>
    <source>
        <strain evidence="1">BUT 6</strain>
    </source>
</reference>
<dbReference type="EMBL" id="AKWZ02000010">
    <property type="protein sequence ID" value="EPG73283.1"/>
    <property type="molecule type" value="Genomic_DNA"/>
</dbReference>
<dbReference type="Proteomes" id="UP000014540">
    <property type="component" value="Unassembled WGS sequence"/>
</dbReference>
<evidence type="ECO:0000313" key="1">
    <source>
        <dbReference type="EMBL" id="EPG73283.1"/>
    </source>
</evidence>
<dbReference type="AlphaFoldDB" id="S3UVJ6"/>
<keyword evidence="2" id="KW-1185">Reference proteome</keyword>
<evidence type="ECO:0000313" key="2">
    <source>
        <dbReference type="Proteomes" id="UP000014540"/>
    </source>
</evidence>
<name>S3UVJ6_9LEPT</name>